<dbReference type="Proteomes" id="UP000676079">
    <property type="component" value="Chromosome"/>
</dbReference>
<feature type="transmembrane region" description="Helical" evidence="7">
    <location>
        <begin position="75"/>
        <end position="92"/>
    </location>
</feature>
<proteinExistence type="predicted"/>
<feature type="transmembrane region" description="Helical" evidence="7">
    <location>
        <begin position="274"/>
        <end position="292"/>
    </location>
</feature>
<comment type="subcellular location">
    <subcellularLocation>
        <location evidence="1">Cell membrane</location>
        <topology evidence="1">Multi-pass membrane protein</topology>
    </subcellularLocation>
</comment>
<evidence type="ECO:0000313" key="10">
    <source>
        <dbReference type="Proteomes" id="UP000676079"/>
    </source>
</evidence>
<dbReference type="SUPFAM" id="SSF103473">
    <property type="entry name" value="MFS general substrate transporter"/>
    <property type="match status" value="1"/>
</dbReference>
<feature type="transmembrane region" description="Helical" evidence="7">
    <location>
        <begin position="241"/>
        <end position="262"/>
    </location>
</feature>
<feature type="transmembrane region" description="Helical" evidence="7">
    <location>
        <begin position="298"/>
        <end position="324"/>
    </location>
</feature>
<dbReference type="InterPro" id="IPR001958">
    <property type="entry name" value="Tet-R_TetA/multi-R_MdtG-like"/>
</dbReference>
<dbReference type="PANTHER" id="PTHR43124">
    <property type="entry name" value="PURINE EFFLUX PUMP PBUE"/>
    <property type="match status" value="1"/>
</dbReference>
<dbReference type="EMBL" id="CP074133">
    <property type="protein sequence ID" value="QUX25320.1"/>
    <property type="molecule type" value="Genomic_DNA"/>
</dbReference>
<feature type="transmembrane region" description="Helical" evidence="7">
    <location>
        <begin position="165"/>
        <end position="186"/>
    </location>
</feature>
<evidence type="ECO:0000256" key="1">
    <source>
        <dbReference type="ARBA" id="ARBA00004651"/>
    </source>
</evidence>
<feature type="transmembrane region" description="Helical" evidence="7">
    <location>
        <begin position="104"/>
        <end position="126"/>
    </location>
</feature>
<dbReference type="InterPro" id="IPR020846">
    <property type="entry name" value="MFS_dom"/>
</dbReference>
<dbReference type="PRINTS" id="PR01035">
    <property type="entry name" value="TCRTETA"/>
</dbReference>
<evidence type="ECO:0000313" key="9">
    <source>
        <dbReference type="EMBL" id="QUX25320.1"/>
    </source>
</evidence>
<evidence type="ECO:0000256" key="5">
    <source>
        <dbReference type="ARBA" id="ARBA00023136"/>
    </source>
</evidence>
<gene>
    <name evidence="9" type="ORF">KGD84_14330</name>
</gene>
<feature type="transmembrane region" description="Helical" evidence="7">
    <location>
        <begin position="138"/>
        <end position="159"/>
    </location>
</feature>
<evidence type="ECO:0000256" key="2">
    <source>
        <dbReference type="ARBA" id="ARBA00022475"/>
    </source>
</evidence>
<sequence>MTASSSMRPVAPLYLAGFTTAFGAHGVAGVLGAQSDDIGLSLIHLGLMLALYDVAEVVLKPLFGALSDRIGPRPVIVGGLVAFTAASLLALVSPTPLLLGLARLGQGAAASAFSPASSAAVARLAGRERLGRSFGRYGAWKSLGYVLGPLIGVGLAHLWGIGSLYLALGLLSAVAAVWVLLAVPALPVVPRPRYTVADLVRQTTERGFLVPTLLLATTTAVLGVAVGFLPLLAVRLELHPLAGAAAVALLALTSTLVQPAVGRLRDEDRMGTRTGGMLGLWAAAAALLLLALAPNTVTLFACAAVIGLAVGTVTPLAFAHLAAVTPEERMGRTMGNAELGRELGDAGGPLLVGAVATAAGLPAALATLAAVALGGGVLSRTALRSPREHGGPGGPGGPGAPADPGEPREGTGVRPAP</sequence>
<keyword evidence="10" id="KW-1185">Reference proteome</keyword>
<feature type="region of interest" description="Disordered" evidence="6">
    <location>
        <begin position="382"/>
        <end position="417"/>
    </location>
</feature>
<dbReference type="InterPro" id="IPR011701">
    <property type="entry name" value="MFS"/>
</dbReference>
<accession>A0ABX8BSV7</accession>
<keyword evidence="2" id="KW-1003">Cell membrane</keyword>
<dbReference type="InterPro" id="IPR050189">
    <property type="entry name" value="MFS_Efflux_Transporters"/>
</dbReference>
<evidence type="ECO:0000259" key="8">
    <source>
        <dbReference type="PROSITE" id="PS50850"/>
    </source>
</evidence>
<evidence type="ECO:0000256" key="6">
    <source>
        <dbReference type="SAM" id="MobiDB-lite"/>
    </source>
</evidence>
<keyword evidence="3 7" id="KW-0812">Transmembrane</keyword>
<protein>
    <submittedName>
        <fullName evidence="9">MFS transporter</fullName>
    </submittedName>
</protein>
<keyword evidence="4 7" id="KW-1133">Transmembrane helix</keyword>
<feature type="domain" description="Major facilitator superfamily (MFS) profile" evidence="8">
    <location>
        <begin position="9"/>
        <end position="387"/>
    </location>
</feature>
<dbReference type="Gene3D" id="1.20.1250.20">
    <property type="entry name" value="MFS general substrate transporter like domains"/>
    <property type="match status" value="1"/>
</dbReference>
<feature type="transmembrane region" description="Helical" evidence="7">
    <location>
        <begin position="207"/>
        <end position="229"/>
    </location>
</feature>
<feature type="transmembrane region" description="Helical" evidence="7">
    <location>
        <begin position="42"/>
        <end position="63"/>
    </location>
</feature>
<organism evidence="9 10">
    <name type="scientific">Nocardiopsis changdeensis</name>
    <dbReference type="NCBI Taxonomy" id="2831969"/>
    <lineage>
        <taxon>Bacteria</taxon>
        <taxon>Bacillati</taxon>
        <taxon>Actinomycetota</taxon>
        <taxon>Actinomycetes</taxon>
        <taxon>Streptosporangiales</taxon>
        <taxon>Nocardiopsidaceae</taxon>
        <taxon>Nocardiopsis</taxon>
    </lineage>
</organism>
<name>A0ABX8BSV7_9ACTN</name>
<dbReference type="RefSeq" id="WP_220560854.1">
    <property type="nucleotide sequence ID" value="NZ_CP074133.1"/>
</dbReference>
<keyword evidence="5 7" id="KW-0472">Membrane</keyword>
<evidence type="ECO:0000256" key="4">
    <source>
        <dbReference type="ARBA" id="ARBA00022989"/>
    </source>
</evidence>
<dbReference type="Pfam" id="PF07690">
    <property type="entry name" value="MFS_1"/>
    <property type="match status" value="1"/>
</dbReference>
<evidence type="ECO:0000256" key="7">
    <source>
        <dbReference type="SAM" id="Phobius"/>
    </source>
</evidence>
<reference evidence="9 10" key="1">
    <citation type="submission" date="2021-05" db="EMBL/GenBank/DDBJ databases">
        <title>Direct Submission.</title>
        <authorList>
            <person name="Li K."/>
            <person name="Gao J."/>
        </authorList>
    </citation>
    <scope>NUCLEOTIDE SEQUENCE [LARGE SCALE GENOMIC DNA]</scope>
    <source>
        <strain evidence="9 10">Mg02</strain>
    </source>
</reference>
<dbReference type="PANTHER" id="PTHR43124:SF3">
    <property type="entry name" value="CHLORAMPHENICOL EFFLUX PUMP RV0191"/>
    <property type="match status" value="1"/>
</dbReference>
<evidence type="ECO:0000256" key="3">
    <source>
        <dbReference type="ARBA" id="ARBA00022692"/>
    </source>
</evidence>
<dbReference type="PROSITE" id="PS50850">
    <property type="entry name" value="MFS"/>
    <property type="match status" value="1"/>
</dbReference>
<dbReference type="InterPro" id="IPR036259">
    <property type="entry name" value="MFS_trans_sf"/>
</dbReference>